<dbReference type="Proteomes" id="UP000594261">
    <property type="component" value="Chromosome 5"/>
</dbReference>
<name>A0A7N2LLV9_QUELO</name>
<dbReference type="InParanoid" id="A0A7N2LLV9"/>
<dbReference type="EMBL" id="LRBV02000005">
    <property type="status" value="NOT_ANNOTATED_CDS"/>
    <property type="molecule type" value="Genomic_DNA"/>
</dbReference>
<dbReference type="AlphaFoldDB" id="A0A7N2LLV9"/>
<evidence type="ECO:0000256" key="1">
    <source>
        <dbReference type="SAM" id="Phobius"/>
    </source>
</evidence>
<organism evidence="2 3">
    <name type="scientific">Quercus lobata</name>
    <name type="common">Valley oak</name>
    <dbReference type="NCBI Taxonomy" id="97700"/>
    <lineage>
        <taxon>Eukaryota</taxon>
        <taxon>Viridiplantae</taxon>
        <taxon>Streptophyta</taxon>
        <taxon>Embryophyta</taxon>
        <taxon>Tracheophyta</taxon>
        <taxon>Spermatophyta</taxon>
        <taxon>Magnoliopsida</taxon>
        <taxon>eudicotyledons</taxon>
        <taxon>Gunneridae</taxon>
        <taxon>Pentapetalae</taxon>
        <taxon>rosids</taxon>
        <taxon>fabids</taxon>
        <taxon>Fagales</taxon>
        <taxon>Fagaceae</taxon>
        <taxon>Quercus</taxon>
    </lineage>
</organism>
<proteinExistence type="predicted"/>
<reference evidence="2 3" key="1">
    <citation type="journal article" date="2016" name="G3 (Bethesda)">
        <title>First Draft Assembly and Annotation of the Genome of a California Endemic Oak Quercus lobata Nee (Fagaceae).</title>
        <authorList>
            <person name="Sork V.L."/>
            <person name="Fitz-Gibbon S.T."/>
            <person name="Puiu D."/>
            <person name="Crepeau M."/>
            <person name="Gugger P.F."/>
            <person name="Sherman R."/>
            <person name="Stevens K."/>
            <person name="Langley C.H."/>
            <person name="Pellegrini M."/>
            <person name="Salzberg S.L."/>
        </authorList>
    </citation>
    <scope>NUCLEOTIDE SEQUENCE [LARGE SCALE GENOMIC DNA]</scope>
    <source>
        <strain evidence="2 3">cv. SW786</strain>
    </source>
</reference>
<reference evidence="2" key="2">
    <citation type="submission" date="2021-01" db="UniProtKB">
        <authorList>
            <consortium name="EnsemblPlants"/>
        </authorList>
    </citation>
    <scope>IDENTIFICATION</scope>
</reference>
<keyword evidence="1" id="KW-0812">Transmembrane</keyword>
<keyword evidence="1" id="KW-0472">Membrane</keyword>
<evidence type="ECO:0000313" key="3">
    <source>
        <dbReference type="Proteomes" id="UP000594261"/>
    </source>
</evidence>
<protein>
    <submittedName>
        <fullName evidence="2">Uncharacterized protein</fullName>
    </submittedName>
</protein>
<evidence type="ECO:0000313" key="2">
    <source>
        <dbReference type="EnsemblPlants" id="QL05p008950:mrna:CDS:1"/>
    </source>
</evidence>
<dbReference type="EnsemblPlants" id="QL05p008950:mrna">
    <property type="protein sequence ID" value="QL05p008950:mrna:CDS:1"/>
    <property type="gene ID" value="QL05p008950"/>
</dbReference>
<sequence>MSLILLRVIFQISRFPCDNFSNHVLHIWELNDSDKDERGGGKWCLEEQLYFNQIVTEKSPWLSKYVLKKNPYLLVLAYHLNDRDIVYLMIDFKVVLCNLRRKTLEVVRDFPDHQPSYNVFNFVLLCWPTPIHSSPFLLVKAAYLFCCLLAWVFKAF</sequence>
<keyword evidence="3" id="KW-1185">Reference proteome</keyword>
<feature type="transmembrane region" description="Helical" evidence="1">
    <location>
        <begin position="135"/>
        <end position="153"/>
    </location>
</feature>
<accession>A0A7N2LLV9</accession>
<dbReference type="Gramene" id="QL05p008950:mrna">
    <property type="protein sequence ID" value="QL05p008950:mrna:CDS:1"/>
    <property type="gene ID" value="QL05p008950"/>
</dbReference>
<keyword evidence="1" id="KW-1133">Transmembrane helix</keyword>